<organism evidence="1 2">
    <name type="scientific">Escallonia herrerae</name>
    <dbReference type="NCBI Taxonomy" id="1293975"/>
    <lineage>
        <taxon>Eukaryota</taxon>
        <taxon>Viridiplantae</taxon>
        <taxon>Streptophyta</taxon>
        <taxon>Embryophyta</taxon>
        <taxon>Tracheophyta</taxon>
        <taxon>Spermatophyta</taxon>
        <taxon>Magnoliopsida</taxon>
        <taxon>eudicotyledons</taxon>
        <taxon>Gunneridae</taxon>
        <taxon>Pentapetalae</taxon>
        <taxon>asterids</taxon>
        <taxon>campanulids</taxon>
        <taxon>Escalloniales</taxon>
        <taxon>Escalloniaceae</taxon>
        <taxon>Escallonia</taxon>
    </lineage>
</organism>
<comment type="caution">
    <text evidence="1">The sequence shown here is derived from an EMBL/GenBank/DDBJ whole genome shotgun (WGS) entry which is preliminary data.</text>
</comment>
<dbReference type="AlphaFoldDB" id="A0AA89AKF3"/>
<dbReference type="EMBL" id="JAVXUP010002110">
    <property type="protein sequence ID" value="KAK3005582.1"/>
    <property type="molecule type" value="Genomic_DNA"/>
</dbReference>
<keyword evidence="2" id="KW-1185">Reference proteome</keyword>
<dbReference type="Pfam" id="PF14223">
    <property type="entry name" value="Retrotran_gag_2"/>
    <property type="match status" value="1"/>
</dbReference>
<sequence length="341" mass="39003">MGRGRIESTVTEREKLHEINWRRWKRLAGLLRFCFTVHHVHHGCGAAASYLLPGLLRDQGPEVFDVDDGAVELVAEAVEVAHADLAEVARMVLVEEDAVMAHSRLHSVQANFMTKTLNIVNLYLFILDVDIVDLVLPNPTITGDEMAETFEHGYPDPDEENRLKENKKKDPRALVIIQQAVHDSVFSRIAATTTSKQAWSILRKEFQDSRCSNHMTGMNSLFKELDETQKLKVQLGNGKEMQIEEKVQWVLKLAMVILYNPFSGKIFIRRDVVFDENASWDWHVSDVKMQQPIPRPNGISSKRANSYKFAGSFHFGITKFINHDITKLFFYNSEPKVFIHS</sequence>
<dbReference type="Proteomes" id="UP001188597">
    <property type="component" value="Unassembled WGS sequence"/>
</dbReference>
<evidence type="ECO:0000313" key="2">
    <source>
        <dbReference type="Proteomes" id="UP001188597"/>
    </source>
</evidence>
<name>A0AA89AKF3_9ASTE</name>
<proteinExistence type="predicted"/>
<protein>
    <submittedName>
        <fullName evidence="1">Uncharacterized protein</fullName>
    </submittedName>
</protein>
<reference evidence="1" key="1">
    <citation type="submission" date="2022-12" db="EMBL/GenBank/DDBJ databases">
        <title>Draft genome assemblies for two species of Escallonia (Escalloniales).</title>
        <authorList>
            <person name="Chanderbali A."/>
            <person name="Dervinis C."/>
            <person name="Anghel I."/>
            <person name="Soltis D."/>
            <person name="Soltis P."/>
            <person name="Zapata F."/>
        </authorList>
    </citation>
    <scope>NUCLEOTIDE SEQUENCE</scope>
    <source>
        <strain evidence="1">UCBG64.0493</strain>
        <tissue evidence="1">Leaf</tissue>
    </source>
</reference>
<gene>
    <name evidence="1" type="ORF">RJ639_017267</name>
</gene>
<evidence type="ECO:0000313" key="1">
    <source>
        <dbReference type="EMBL" id="KAK3005582.1"/>
    </source>
</evidence>
<accession>A0AA89AKF3</accession>